<feature type="region of interest" description="Disordered" evidence="1">
    <location>
        <begin position="24"/>
        <end position="59"/>
    </location>
</feature>
<dbReference type="Proteomes" id="UP000279908">
    <property type="component" value="Unassembled WGS sequence"/>
</dbReference>
<evidence type="ECO:0000256" key="1">
    <source>
        <dbReference type="SAM" id="MobiDB-lite"/>
    </source>
</evidence>
<organism evidence="2 3">
    <name type="scientific">Chlorobium phaeovibrioides</name>
    <dbReference type="NCBI Taxonomy" id="1094"/>
    <lineage>
        <taxon>Bacteria</taxon>
        <taxon>Pseudomonadati</taxon>
        <taxon>Chlorobiota</taxon>
        <taxon>Chlorobiia</taxon>
        <taxon>Chlorobiales</taxon>
        <taxon>Chlorobiaceae</taxon>
        <taxon>Chlorobium/Pelodictyon group</taxon>
        <taxon>Chlorobium</taxon>
    </lineage>
</organism>
<sequence>MIGVGGFGANNYWSSSEYNADNAWNQNFNNGNQNNNNKNNNNRVRPVRGFEPAGMLPGA</sequence>
<dbReference type="EMBL" id="RXYK01000002">
    <property type="protein sequence ID" value="RTY39606.1"/>
    <property type="molecule type" value="Genomic_DNA"/>
</dbReference>
<evidence type="ECO:0000313" key="2">
    <source>
        <dbReference type="EMBL" id="RTY39606.1"/>
    </source>
</evidence>
<reference evidence="2 3" key="1">
    <citation type="submission" date="2018-12" db="EMBL/GenBank/DDBJ databases">
        <authorList>
            <person name="Lunina O.N."/>
            <person name="Grouzdev D.S."/>
            <person name="Gorlenko V.M."/>
            <person name="Savvichev A.S."/>
        </authorList>
    </citation>
    <scope>NUCLEOTIDE SEQUENCE [LARGE SCALE GENOMIC DNA]</scope>
    <source>
        <strain evidence="2 3">BrKhr-17</strain>
    </source>
</reference>
<name>A0A3S0L6S7_CHLPH</name>
<comment type="caution">
    <text evidence="2">The sequence shown here is derived from an EMBL/GenBank/DDBJ whole genome shotgun (WGS) entry which is preliminary data.</text>
</comment>
<accession>A0A3S0L6S7</accession>
<protein>
    <submittedName>
        <fullName evidence="2">DUF1566 domain-containing protein</fullName>
    </submittedName>
</protein>
<dbReference type="AlphaFoldDB" id="A0A3S0L6S7"/>
<feature type="compositionally biased region" description="Low complexity" evidence="1">
    <location>
        <begin position="24"/>
        <end position="42"/>
    </location>
</feature>
<evidence type="ECO:0000313" key="3">
    <source>
        <dbReference type="Proteomes" id="UP000279908"/>
    </source>
</evidence>
<gene>
    <name evidence="2" type="ORF">EKD02_02555</name>
</gene>
<proteinExistence type="predicted"/>